<protein>
    <submittedName>
        <fullName evidence="5">Major facilitator superfamily protein</fullName>
    </submittedName>
</protein>
<reference evidence="6" key="2">
    <citation type="submission" date="2020-12" db="EMBL/GenBank/DDBJ databases">
        <title>New Spironucleus salmonicida genome in near-complete chromosomes.</title>
        <authorList>
            <person name="Xu F."/>
            <person name="Kurt Z."/>
            <person name="Jimenez-Gonzalez A."/>
            <person name="Astvaldsson A."/>
            <person name="Andersson J.O."/>
            <person name="Svard S.G."/>
        </authorList>
    </citation>
    <scope>NUCLEOTIDE SEQUENCE</scope>
    <source>
        <strain evidence="6">ATCC 50377</strain>
    </source>
</reference>
<proteinExistence type="predicted"/>
<evidence type="ECO:0000256" key="4">
    <source>
        <dbReference type="SAM" id="Phobius"/>
    </source>
</evidence>
<feature type="transmembrane region" description="Helical" evidence="4">
    <location>
        <begin position="233"/>
        <end position="252"/>
    </location>
</feature>
<feature type="transmembrane region" description="Helical" evidence="4">
    <location>
        <begin position="85"/>
        <end position="105"/>
    </location>
</feature>
<keyword evidence="3" id="KW-1003">Cell membrane</keyword>
<dbReference type="SUPFAM" id="SSF103473">
    <property type="entry name" value="MFS general substrate transporter"/>
    <property type="match status" value="1"/>
</dbReference>
<evidence type="ECO:0000256" key="1">
    <source>
        <dbReference type="ARBA" id="ARBA00004651"/>
    </source>
</evidence>
<dbReference type="AlphaFoldDB" id="V6LSI0"/>
<evidence type="ECO:0000256" key="3">
    <source>
        <dbReference type="ARBA" id="ARBA00022475"/>
    </source>
</evidence>
<name>V6LSI0_9EUKA</name>
<dbReference type="EMBL" id="KI546046">
    <property type="protein sequence ID" value="EST47183.1"/>
    <property type="molecule type" value="Genomic_DNA"/>
</dbReference>
<feature type="transmembrane region" description="Helical" evidence="4">
    <location>
        <begin position="272"/>
        <end position="292"/>
    </location>
</feature>
<evidence type="ECO:0000256" key="2">
    <source>
        <dbReference type="ARBA" id="ARBA00022448"/>
    </source>
</evidence>
<sequence length="473" mass="54198">MNFQRKYLQTLRTSPILTALLIIAPPQIYFLVIQNCFINNSIFIAKYYEVSLNQIQLLQHIDIISICSFTVYFNSFQQVFGVQTLYLFSTWVLCISMILCTIFNSNFLIIIVLRIIQGISSSFLLVGTTPLIRNLIDIQFIPKAITFSVTILSASEIISSLLFPFILQYYGLQYIYLTISSVSIIHTIYVTLLIAQKITYNKLEVTNQHILLFIPLGTTLFISGLTLLNKIQYMLVSLVIIVLGTLSIIVFIQLYQNSSNNLFSIQYFIKKYSFVFIQFLLSVSIAAEFFQYPIIWRQIFQLTIIENGILISINKIINLALAQIISKIVKRYQLKCIILCGSSLLLINQVISVISLKYYCQIWLIEILHILSSLYYLQIQLAIMSHNTLKTQIEHKSIVASCLSYFNKLSLSIGMALSLALQQLAEQIYSKQTEKNNQIGNILHILIFGVQISYSCCIIFSMLGLFFCLNLEK</sequence>
<dbReference type="PANTHER" id="PTHR43271:SF2">
    <property type="entry name" value="BLL2771 PROTEIN"/>
    <property type="match status" value="1"/>
</dbReference>
<gene>
    <name evidence="5" type="ORF">SS50377_12694</name>
    <name evidence="6" type="ORF">SS50377_23314</name>
</gene>
<feature type="transmembrane region" description="Helical" evidence="4">
    <location>
        <begin position="173"/>
        <end position="195"/>
    </location>
</feature>
<feature type="transmembrane region" description="Helical" evidence="4">
    <location>
        <begin position="111"/>
        <end position="132"/>
    </location>
</feature>
<keyword evidence="7" id="KW-1185">Reference proteome</keyword>
<keyword evidence="4" id="KW-0472">Membrane</keyword>
<feature type="transmembrane region" description="Helical" evidence="4">
    <location>
        <begin position="144"/>
        <end position="167"/>
    </location>
</feature>
<dbReference type="VEuPathDB" id="GiardiaDB:SS50377_23314"/>
<dbReference type="GO" id="GO:0022857">
    <property type="term" value="F:transmembrane transporter activity"/>
    <property type="evidence" value="ECO:0007669"/>
    <property type="project" value="InterPro"/>
</dbReference>
<feature type="transmembrane region" description="Helical" evidence="4">
    <location>
        <begin position="405"/>
        <end position="425"/>
    </location>
</feature>
<evidence type="ECO:0000313" key="7">
    <source>
        <dbReference type="Proteomes" id="UP000018208"/>
    </source>
</evidence>
<evidence type="ECO:0000313" key="5">
    <source>
        <dbReference type="EMBL" id="EST47183.1"/>
    </source>
</evidence>
<keyword evidence="4" id="KW-1133">Transmembrane helix</keyword>
<dbReference type="Gene3D" id="1.20.1250.20">
    <property type="entry name" value="MFS general substrate transporter like domains"/>
    <property type="match status" value="1"/>
</dbReference>
<feature type="transmembrane region" description="Helical" evidence="4">
    <location>
        <begin position="20"/>
        <end position="45"/>
    </location>
</feature>
<dbReference type="PANTHER" id="PTHR43271">
    <property type="entry name" value="BLL2771 PROTEIN"/>
    <property type="match status" value="1"/>
</dbReference>
<feature type="transmembrane region" description="Helical" evidence="4">
    <location>
        <begin position="445"/>
        <end position="469"/>
    </location>
</feature>
<dbReference type="Pfam" id="PF07690">
    <property type="entry name" value="MFS_1"/>
    <property type="match status" value="1"/>
</dbReference>
<dbReference type="EMBL" id="AUWU02000003">
    <property type="protein sequence ID" value="KAH0575674.1"/>
    <property type="molecule type" value="Genomic_DNA"/>
</dbReference>
<evidence type="ECO:0000313" key="6">
    <source>
        <dbReference type="EMBL" id="KAH0575674.1"/>
    </source>
</evidence>
<comment type="subcellular location">
    <subcellularLocation>
        <location evidence="1">Cell membrane</location>
        <topology evidence="1">Multi-pass membrane protein</topology>
    </subcellularLocation>
</comment>
<feature type="transmembrane region" description="Helical" evidence="4">
    <location>
        <begin position="336"/>
        <end position="356"/>
    </location>
</feature>
<dbReference type="GO" id="GO:0005886">
    <property type="term" value="C:plasma membrane"/>
    <property type="evidence" value="ECO:0007669"/>
    <property type="project" value="UniProtKB-SubCell"/>
</dbReference>
<dbReference type="InterPro" id="IPR036259">
    <property type="entry name" value="MFS_trans_sf"/>
</dbReference>
<accession>V6LSI0</accession>
<feature type="transmembrane region" description="Helical" evidence="4">
    <location>
        <begin position="207"/>
        <end position="227"/>
    </location>
</feature>
<feature type="transmembrane region" description="Helical" evidence="4">
    <location>
        <begin position="362"/>
        <end position="384"/>
    </location>
</feature>
<keyword evidence="4" id="KW-0812">Transmembrane</keyword>
<reference evidence="5 6" key="1">
    <citation type="journal article" date="2014" name="PLoS Genet.">
        <title>The Genome of Spironucleus salmonicida Highlights a Fish Pathogen Adapted to Fluctuating Environments.</title>
        <authorList>
            <person name="Xu F."/>
            <person name="Jerlstrom-Hultqvist J."/>
            <person name="Einarsson E."/>
            <person name="Astvaldsson A."/>
            <person name="Svard S.G."/>
            <person name="Andersson J.O."/>
        </authorList>
    </citation>
    <scope>NUCLEOTIDE SEQUENCE</scope>
    <source>
        <strain evidence="6">ATCC 50377</strain>
    </source>
</reference>
<dbReference type="InterPro" id="IPR011701">
    <property type="entry name" value="MFS"/>
</dbReference>
<organism evidence="5">
    <name type="scientific">Spironucleus salmonicida</name>
    <dbReference type="NCBI Taxonomy" id="348837"/>
    <lineage>
        <taxon>Eukaryota</taxon>
        <taxon>Metamonada</taxon>
        <taxon>Diplomonadida</taxon>
        <taxon>Hexamitidae</taxon>
        <taxon>Hexamitinae</taxon>
        <taxon>Spironucleus</taxon>
    </lineage>
</organism>
<keyword evidence="2" id="KW-0813">Transport</keyword>
<dbReference type="Proteomes" id="UP000018208">
    <property type="component" value="Unassembled WGS sequence"/>
</dbReference>